<evidence type="ECO:0000256" key="10">
    <source>
        <dbReference type="ARBA" id="ARBA00023303"/>
    </source>
</evidence>
<dbReference type="PANTHER" id="PTHR28259:SF16">
    <property type="entry name" value="FLUORIDE-SPECIFIC ION CHANNEL FLUC 2"/>
    <property type="match status" value="1"/>
</dbReference>
<keyword evidence="10 14" id="KW-0407">Ion channel</keyword>
<keyword evidence="4 14" id="KW-0812">Transmembrane</keyword>
<evidence type="ECO:0000256" key="9">
    <source>
        <dbReference type="ARBA" id="ARBA00023136"/>
    </source>
</evidence>
<feature type="binding site" evidence="14">
    <location>
        <position position="73"/>
    </location>
    <ligand>
        <name>Na(+)</name>
        <dbReference type="ChEBI" id="CHEBI:29101"/>
        <note>structural</note>
    </ligand>
</feature>
<keyword evidence="9 14" id="KW-0472">Membrane</keyword>
<feature type="binding site" evidence="14">
    <location>
        <position position="70"/>
    </location>
    <ligand>
        <name>Na(+)</name>
        <dbReference type="ChEBI" id="CHEBI:29101"/>
        <note>structural</note>
    </ligand>
</feature>
<name>A0A240C4H7_9STAP</name>
<dbReference type="EMBL" id="BMCB01000012">
    <property type="protein sequence ID" value="GGA94564.1"/>
    <property type="molecule type" value="Genomic_DNA"/>
</dbReference>
<dbReference type="GO" id="GO:0140114">
    <property type="term" value="P:cellular detoxification of fluoride"/>
    <property type="evidence" value="ECO:0007669"/>
    <property type="project" value="UniProtKB-UniRule"/>
</dbReference>
<evidence type="ECO:0000256" key="2">
    <source>
        <dbReference type="ARBA" id="ARBA00022448"/>
    </source>
</evidence>
<reference evidence="15" key="4">
    <citation type="submission" date="2024-05" db="EMBL/GenBank/DDBJ databases">
        <authorList>
            <person name="Sun Q."/>
            <person name="Sedlacek I."/>
        </authorList>
    </citation>
    <scope>NUCLEOTIDE SEQUENCE</scope>
    <source>
        <strain evidence="15">CCM 4175</strain>
    </source>
</reference>
<keyword evidence="18" id="KW-1185">Reference proteome</keyword>
<evidence type="ECO:0000256" key="11">
    <source>
        <dbReference type="ARBA" id="ARBA00035120"/>
    </source>
</evidence>
<evidence type="ECO:0000313" key="15">
    <source>
        <dbReference type="EMBL" id="GGA94564.1"/>
    </source>
</evidence>
<dbReference type="GO" id="GO:0062054">
    <property type="term" value="F:fluoride channel activity"/>
    <property type="evidence" value="ECO:0007669"/>
    <property type="project" value="UniProtKB-UniRule"/>
</dbReference>
<evidence type="ECO:0000313" key="17">
    <source>
        <dbReference type="Proteomes" id="UP000243706"/>
    </source>
</evidence>
<dbReference type="Proteomes" id="UP000652995">
    <property type="component" value="Unassembled WGS sequence"/>
</dbReference>
<keyword evidence="8 14" id="KW-0406">Ion transport</keyword>
<proteinExistence type="inferred from homology"/>
<dbReference type="Proteomes" id="UP000243706">
    <property type="component" value="Chromosome 1"/>
</dbReference>
<dbReference type="AlphaFoldDB" id="A0A240C4H7"/>
<feature type="transmembrane region" description="Helical" evidence="14">
    <location>
        <begin position="34"/>
        <end position="54"/>
    </location>
</feature>
<protein>
    <recommendedName>
        <fullName evidence="14">Fluoride-specific ion channel FluC</fullName>
    </recommendedName>
</protein>
<comment type="subcellular location">
    <subcellularLocation>
        <location evidence="1 14">Cell membrane</location>
        <topology evidence="1 14">Multi-pass membrane protein</topology>
    </subcellularLocation>
</comment>
<evidence type="ECO:0000256" key="13">
    <source>
        <dbReference type="ARBA" id="ARBA00049940"/>
    </source>
</evidence>
<dbReference type="PANTHER" id="PTHR28259">
    <property type="entry name" value="FLUORIDE EXPORT PROTEIN 1-RELATED"/>
    <property type="match status" value="1"/>
</dbReference>
<evidence type="ECO:0000256" key="7">
    <source>
        <dbReference type="ARBA" id="ARBA00023053"/>
    </source>
</evidence>
<dbReference type="InterPro" id="IPR003691">
    <property type="entry name" value="FluC"/>
</dbReference>
<evidence type="ECO:0000256" key="1">
    <source>
        <dbReference type="ARBA" id="ARBA00004651"/>
    </source>
</evidence>
<comment type="catalytic activity">
    <reaction evidence="12">
        <text>fluoride(in) = fluoride(out)</text>
        <dbReference type="Rhea" id="RHEA:76159"/>
        <dbReference type="ChEBI" id="CHEBI:17051"/>
    </reaction>
    <physiologicalReaction direction="left-to-right" evidence="12">
        <dbReference type="Rhea" id="RHEA:76160"/>
    </physiologicalReaction>
</comment>
<evidence type="ECO:0000256" key="12">
    <source>
        <dbReference type="ARBA" id="ARBA00035585"/>
    </source>
</evidence>
<keyword evidence="7 14" id="KW-0915">Sodium</keyword>
<reference evidence="16 17" key="2">
    <citation type="submission" date="2017-06" db="EMBL/GenBank/DDBJ databases">
        <authorList>
            <consortium name="Pathogen Informatics"/>
        </authorList>
    </citation>
    <scope>NUCLEOTIDE SEQUENCE [LARGE SCALE GENOMIC DNA]</scope>
    <source>
        <strain evidence="16 17">NCTC13833</strain>
    </source>
</reference>
<dbReference type="Pfam" id="PF02537">
    <property type="entry name" value="CRCB"/>
    <property type="match status" value="1"/>
</dbReference>
<organism evidence="16 17">
    <name type="scientific">Staphylococcus muscae</name>
    <dbReference type="NCBI Taxonomy" id="1294"/>
    <lineage>
        <taxon>Bacteria</taxon>
        <taxon>Bacillati</taxon>
        <taxon>Bacillota</taxon>
        <taxon>Bacilli</taxon>
        <taxon>Bacillales</taxon>
        <taxon>Staphylococcaceae</taxon>
        <taxon>Staphylococcus</taxon>
    </lineage>
</organism>
<keyword evidence="6 14" id="KW-1133">Transmembrane helix</keyword>
<evidence type="ECO:0000256" key="14">
    <source>
        <dbReference type="HAMAP-Rule" id="MF_00454"/>
    </source>
</evidence>
<reference evidence="18" key="3">
    <citation type="journal article" date="2019" name="Int. J. Syst. Evol. Microbiol.">
        <title>The Global Catalogue of Microorganisms (GCM) 10K type strain sequencing project: providing services to taxonomists for standard genome sequencing and annotation.</title>
        <authorList>
            <consortium name="The Broad Institute Genomics Platform"/>
            <consortium name="The Broad Institute Genome Sequencing Center for Infectious Disease"/>
            <person name="Wu L."/>
            <person name="Ma J."/>
        </authorList>
    </citation>
    <scope>NUCLEOTIDE SEQUENCE [LARGE SCALE GENOMIC DNA]</scope>
    <source>
        <strain evidence="18">CCM 4175</strain>
    </source>
</reference>
<accession>A0A240C4H7</accession>
<comment type="function">
    <text evidence="13 14">Fluoride-specific ion channel. Important for reducing fluoride concentration in the cell, thus reducing its toxicity.</text>
</comment>
<dbReference type="GO" id="GO:0046872">
    <property type="term" value="F:metal ion binding"/>
    <property type="evidence" value="ECO:0007669"/>
    <property type="project" value="UniProtKB-KW"/>
</dbReference>
<evidence type="ECO:0000256" key="5">
    <source>
        <dbReference type="ARBA" id="ARBA00022723"/>
    </source>
</evidence>
<keyword evidence="5 14" id="KW-0479">Metal-binding</keyword>
<dbReference type="OrthoDB" id="9815830at2"/>
<evidence type="ECO:0000256" key="8">
    <source>
        <dbReference type="ARBA" id="ARBA00023065"/>
    </source>
</evidence>
<feature type="transmembrane region" description="Helical" evidence="14">
    <location>
        <begin position="61"/>
        <end position="82"/>
    </location>
</feature>
<evidence type="ECO:0000256" key="6">
    <source>
        <dbReference type="ARBA" id="ARBA00022989"/>
    </source>
</evidence>
<comment type="activity regulation">
    <text evidence="14">Na(+) is not transported, but it plays an essential structural role and its presence is essential for fluoride channel function.</text>
</comment>
<dbReference type="HAMAP" id="MF_00454">
    <property type="entry name" value="FluC"/>
    <property type="match status" value="1"/>
</dbReference>
<comment type="similarity">
    <text evidence="11 14">Belongs to the fluoride channel Fluc/FEX (TC 1.A.43) family.</text>
</comment>
<reference evidence="15" key="1">
    <citation type="journal article" date="2014" name="Int. J. Syst. Evol. Microbiol.">
        <title>Complete genome of a new Firmicutes species belonging to the dominant human colonic microbiota ('Ruminococcus bicirculans') reveals two chromosomes and a selective capacity to utilize plant glucans.</title>
        <authorList>
            <consortium name="NISC Comparative Sequencing Program"/>
            <person name="Wegmann U."/>
            <person name="Louis P."/>
            <person name="Goesmann A."/>
            <person name="Henrissat B."/>
            <person name="Duncan S.H."/>
            <person name="Flint H.J."/>
        </authorList>
    </citation>
    <scope>NUCLEOTIDE SEQUENCE</scope>
    <source>
        <strain evidence="15">CCM 4175</strain>
    </source>
</reference>
<evidence type="ECO:0000313" key="18">
    <source>
        <dbReference type="Proteomes" id="UP000652995"/>
    </source>
</evidence>
<evidence type="ECO:0000256" key="3">
    <source>
        <dbReference type="ARBA" id="ARBA00022475"/>
    </source>
</evidence>
<sequence length="116" mass="12412">MTIMMVLLGGGIGATLRAIITDIIQRVHQPSFPIATAIINLIGSCFIGILGGIVISVSPSYTLFVTGILGGFTTFSTVQLELVQLMEQRQSSTFIGYSLLQYVGCFMSCFIGTLII</sequence>
<keyword evidence="2 14" id="KW-0813">Transport</keyword>
<evidence type="ECO:0000313" key="16">
    <source>
        <dbReference type="EMBL" id="SNW03011.1"/>
    </source>
</evidence>
<dbReference type="KEGG" id="smus:C7J88_03565"/>
<feature type="transmembrane region" description="Helical" evidence="14">
    <location>
        <begin position="94"/>
        <end position="115"/>
    </location>
</feature>
<gene>
    <name evidence="16" type="primary">crcB1</name>
    <name evidence="14" type="synonym">crcB</name>
    <name evidence="15" type="synonym">crcB2</name>
    <name evidence="14" type="synonym">fluC</name>
    <name evidence="15" type="ORF">GCM10007183_18460</name>
    <name evidence="16" type="ORF">SAMEA4412661_01373</name>
</gene>
<dbReference type="EMBL" id="LT906464">
    <property type="protein sequence ID" value="SNW03011.1"/>
    <property type="molecule type" value="Genomic_DNA"/>
</dbReference>
<keyword evidence="3 14" id="KW-1003">Cell membrane</keyword>
<dbReference type="RefSeq" id="WP_095117279.1">
    <property type="nucleotide sequence ID" value="NZ_BMCB01000012.1"/>
</dbReference>
<dbReference type="GO" id="GO:0005886">
    <property type="term" value="C:plasma membrane"/>
    <property type="evidence" value="ECO:0007669"/>
    <property type="project" value="UniProtKB-SubCell"/>
</dbReference>
<evidence type="ECO:0000256" key="4">
    <source>
        <dbReference type="ARBA" id="ARBA00022692"/>
    </source>
</evidence>